<dbReference type="SUPFAM" id="SSF53850">
    <property type="entry name" value="Periplasmic binding protein-like II"/>
    <property type="match status" value="1"/>
</dbReference>
<dbReference type="Proteomes" id="UP000436181">
    <property type="component" value="Unassembled WGS sequence"/>
</dbReference>
<keyword evidence="3" id="KW-0238">DNA-binding</keyword>
<dbReference type="Gene3D" id="1.10.10.10">
    <property type="entry name" value="Winged helix-like DNA-binding domain superfamily/Winged helix DNA-binding domain"/>
    <property type="match status" value="1"/>
</dbReference>
<dbReference type="SUPFAM" id="SSF46785">
    <property type="entry name" value="Winged helix' DNA-binding domain"/>
    <property type="match status" value="1"/>
</dbReference>
<dbReference type="PANTHER" id="PTHR30126">
    <property type="entry name" value="HTH-TYPE TRANSCRIPTIONAL REGULATOR"/>
    <property type="match status" value="1"/>
</dbReference>
<feature type="domain" description="HTH lysR-type" evidence="5">
    <location>
        <begin position="3"/>
        <end position="60"/>
    </location>
</feature>
<reference evidence="6 7" key="1">
    <citation type="submission" date="2019-10" db="EMBL/GenBank/DDBJ databases">
        <title>Corynebacterium sp novel species isolated from the respiratory tract of Marmot.</title>
        <authorList>
            <person name="Zhang G."/>
        </authorList>
    </citation>
    <scope>NUCLEOTIDE SEQUENCE [LARGE SCALE GENOMIC DNA]</scope>
    <source>
        <strain evidence="6 7">336</strain>
    </source>
</reference>
<evidence type="ECO:0000256" key="3">
    <source>
        <dbReference type="ARBA" id="ARBA00023125"/>
    </source>
</evidence>
<protein>
    <submittedName>
        <fullName evidence="6">LysR family transcriptional regulator</fullName>
    </submittedName>
</protein>
<dbReference type="InterPro" id="IPR036390">
    <property type="entry name" value="WH_DNA-bd_sf"/>
</dbReference>
<keyword evidence="7" id="KW-1185">Reference proteome</keyword>
<dbReference type="Pfam" id="PF00126">
    <property type="entry name" value="HTH_1"/>
    <property type="match status" value="1"/>
</dbReference>
<accession>A0ABQ6VGK3</accession>
<dbReference type="Gene3D" id="3.40.190.10">
    <property type="entry name" value="Periplasmic binding protein-like II"/>
    <property type="match status" value="2"/>
</dbReference>
<evidence type="ECO:0000313" key="6">
    <source>
        <dbReference type="EMBL" id="KAB3523544.1"/>
    </source>
</evidence>
<name>A0ABQ6VGK3_9CORY</name>
<dbReference type="InterPro" id="IPR036388">
    <property type="entry name" value="WH-like_DNA-bd_sf"/>
</dbReference>
<dbReference type="RefSeq" id="WP_151844198.1">
    <property type="nucleotide sequence ID" value="NZ_WBZJ01000001.1"/>
</dbReference>
<comment type="caution">
    <text evidence="6">The sequence shown here is derived from an EMBL/GenBank/DDBJ whole genome shotgun (WGS) entry which is preliminary data.</text>
</comment>
<comment type="similarity">
    <text evidence="1">Belongs to the LysR transcriptional regulatory family.</text>
</comment>
<evidence type="ECO:0000256" key="2">
    <source>
        <dbReference type="ARBA" id="ARBA00023015"/>
    </source>
</evidence>
<dbReference type="PANTHER" id="PTHR30126:SF40">
    <property type="entry name" value="HTH-TYPE TRANSCRIPTIONAL REGULATOR GLTR"/>
    <property type="match status" value="1"/>
</dbReference>
<evidence type="ECO:0000259" key="5">
    <source>
        <dbReference type="PROSITE" id="PS50931"/>
    </source>
</evidence>
<gene>
    <name evidence="6" type="ORF">F8377_05410</name>
</gene>
<proteinExistence type="inferred from homology"/>
<organism evidence="6 7">
    <name type="scientific">Corynebacterium zhongnanshanii</name>
    <dbReference type="NCBI Taxonomy" id="2768834"/>
    <lineage>
        <taxon>Bacteria</taxon>
        <taxon>Bacillati</taxon>
        <taxon>Actinomycetota</taxon>
        <taxon>Actinomycetes</taxon>
        <taxon>Mycobacteriales</taxon>
        <taxon>Corynebacteriaceae</taxon>
        <taxon>Corynebacterium</taxon>
    </lineage>
</organism>
<dbReference type="InterPro" id="IPR005119">
    <property type="entry name" value="LysR_subst-bd"/>
</dbReference>
<evidence type="ECO:0000313" key="7">
    <source>
        <dbReference type="Proteomes" id="UP000436181"/>
    </source>
</evidence>
<sequence length="295" mass="31909">MSLTIECLRSMEAVASFNNMTHAAQALGITRAAVSAHVKKLEAQLGCQLVKPLGRGIMLTADGEILAARARDIITLHDDTFHELAPPHSNELVIAATEHTAHSIVPDLLHALREAQPHLSFRVRLTRSSKARDMLLDQRADISLFLRHHMPGAQHVADLPLEWVGVEGSPRDAMVAFHRPCAVRDQAMAHYQAHAPGGSAMTIVKECEDLASVMQAVAHGQGITPLIRTIAWSKPFKTVSLQPSAGDTGNAGNAGYIGRVPLYLATSARVSRAMMHEILHILRQSLGRVDPGLSS</sequence>
<keyword evidence="4" id="KW-0804">Transcription</keyword>
<evidence type="ECO:0000256" key="1">
    <source>
        <dbReference type="ARBA" id="ARBA00009437"/>
    </source>
</evidence>
<keyword evidence="2" id="KW-0805">Transcription regulation</keyword>
<dbReference type="EMBL" id="WBZJ01000001">
    <property type="protein sequence ID" value="KAB3523544.1"/>
    <property type="molecule type" value="Genomic_DNA"/>
</dbReference>
<dbReference type="Pfam" id="PF03466">
    <property type="entry name" value="LysR_substrate"/>
    <property type="match status" value="1"/>
</dbReference>
<evidence type="ECO:0000256" key="4">
    <source>
        <dbReference type="ARBA" id="ARBA00023163"/>
    </source>
</evidence>
<dbReference type="InterPro" id="IPR000847">
    <property type="entry name" value="LysR_HTH_N"/>
</dbReference>
<dbReference type="CDD" id="cd05466">
    <property type="entry name" value="PBP2_LTTR_substrate"/>
    <property type="match status" value="1"/>
</dbReference>
<dbReference type="PROSITE" id="PS50931">
    <property type="entry name" value="HTH_LYSR"/>
    <property type="match status" value="1"/>
</dbReference>